<evidence type="ECO:0000256" key="1">
    <source>
        <dbReference type="SAM" id="MobiDB-lite"/>
    </source>
</evidence>
<evidence type="ECO:0000313" key="3">
    <source>
        <dbReference type="Proteomes" id="UP001218188"/>
    </source>
</evidence>
<dbReference type="EMBL" id="JARJCM010000259">
    <property type="protein sequence ID" value="KAJ7020544.1"/>
    <property type="molecule type" value="Genomic_DNA"/>
</dbReference>
<protein>
    <submittedName>
        <fullName evidence="2">Uncharacterized protein</fullName>
    </submittedName>
</protein>
<dbReference type="AlphaFoldDB" id="A0AAD6WTM6"/>
<feature type="compositionally biased region" description="Basic residues" evidence="1">
    <location>
        <begin position="286"/>
        <end position="296"/>
    </location>
</feature>
<comment type="caution">
    <text evidence="2">The sequence shown here is derived from an EMBL/GenBank/DDBJ whole genome shotgun (WGS) entry which is preliminary data.</text>
</comment>
<sequence length="296" mass="32661">MQSHLYPRRVGREARPFVNRTHLVFAVAGGHLPGDNGPRIIHDATKAFEFAVALSSLPVQSPTEQSYLSLSGGVGYTDKGPVELRAGNVRDALALDHLMSHVAISRLAAFGNDLFAAFSPASFRLATTLSRSLFADNLKLKRPFPGVWTSATFDLSPQTVTKPQWLCTHLRWCWLAITALGAFDYTRGGHVIFWDVGRVMEFPAGTTILLPAILNFSIARIQPGETRYSFTLLYPCTTTSDKLLRSVPPAPIALRFLGAHRTAGVTERSELRQNIGTNSHHLTPWQKRHPTHSLLS</sequence>
<organism evidence="2 3">
    <name type="scientific">Mycena alexandri</name>
    <dbReference type="NCBI Taxonomy" id="1745969"/>
    <lineage>
        <taxon>Eukaryota</taxon>
        <taxon>Fungi</taxon>
        <taxon>Dikarya</taxon>
        <taxon>Basidiomycota</taxon>
        <taxon>Agaricomycotina</taxon>
        <taxon>Agaricomycetes</taxon>
        <taxon>Agaricomycetidae</taxon>
        <taxon>Agaricales</taxon>
        <taxon>Marasmiineae</taxon>
        <taxon>Mycenaceae</taxon>
        <taxon>Mycena</taxon>
    </lineage>
</organism>
<dbReference type="Proteomes" id="UP001218188">
    <property type="component" value="Unassembled WGS sequence"/>
</dbReference>
<keyword evidence="3" id="KW-1185">Reference proteome</keyword>
<evidence type="ECO:0000313" key="2">
    <source>
        <dbReference type="EMBL" id="KAJ7020544.1"/>
    </source>
</evidence>
<gene>
    <name evidence="2" type="ORF">C8F04DRAFT_1274932</name>
</gene>
<accession>A0AAD6WTM6</accession>
<reference evidence="2" key="1">
    <citation type="submission" date="2023-03" db="EMBL/GenBank/DDBJ databases">
        <title>Massive genome expansion in bonnet fungi (Mycena s.s.) driven by repeated elements and novel gene families across ecological guilds.</title>
        <authorList>
            <consortium name="Lawrence Berkeley National Laboratory"/>
            <person name="Harder C.B."/>
            <person name="Miyauchi S."/>
            <person name="Viragh M."/>
            <person name="Kuo A."/>
            <person name="Thoen E."/>
            <person name="Andreopoulos B."/>
            <person name="Lu D."/>
            <person name="Skrede I."/>
            <person name="Drula E."/>
            <person name="Henrissat B."/>
            <person name="Morin E."/>
            <person name="Kohler A."/>
            <person name="Barry K."/>
            <person name="LaButti K."/>
            <person name="Morin E."/>
            <person name="Salamov A."/>
            <person name="Lipzen A."/>
            <person name="Mereny Z."/>
            <person name="Hegedus B."/>
            <person name="Baldrian P."/>
            <person name="Stursova M."/>
            <person name="Weitz H."/>
            <person name="Taylor A."/>
            <person name="Grigoriev I.V."/>
            <person name="Nagy L.G."/>
            <person name="Martin F."/>
            <person name="Kauserud H."/>
        </authorList>
    </citation>
    <scope>NUCLEOTIDE SEQUENCE</scope>
    <source>
        <strain evidence="2">CBHHK200</strain>
    </source>
</reference>
<name>A0AAD6WTM6_9AGAR</name>
<feature type="region of interest" description="Disordered" evidence="1">
    <location>
        <begin position="276"/>
        <end position="296"/>
    </location>
</feature>
<proteinExistence type="predicted"/>